<dbReference type="InterPro" id="IPR050072">
    <property type="entry name" value="Peptidase_M20A"/>
</dbReference>
<keyword evidence="10" id="KW-0862">Zinc</keyword>
<evidence type="ECO:0000256" key="13">
    <source>
        <dbReference type="ARBA" id="ARBA00023285"/>
    </source>
</evidence>
<protein>
    <recommendedName>
        <fullName evidence="6">Probable succinyl-diaminopimelate desuccinylase</fullName>
        <ecNumber evidence="5">3.5.1.18</ecNumber>
    </recommendedName>
</protein>
<evidence type="ECO:0000256" key="12">
    <source>
        <dbReference type="ARBA" id="ARBA00023154"/>
    </source>
</evidence>
<evidence type="ECO:0000259" key="15">
    <source>
        <dbReference type="Pfam" id="PF07687"/>
    </source>
</evidence>
<keyword evidence="7" id="KW-0028">Amino-acid biosynthesis</keyword>
<dbReference type="InterPro" id="IPR036264">
    <property type="entry name" value="Bact_exopeptidase_dim_dom"/>
</dbReference>
<evidence type="ECO:0000256" key="14">
    <source>
        <dbReference type="ARBA" id="ARBA00051301"/>
    </source>
</evidence>
<evidence type="ECO:0000256" key="4">
    <source>
        <dbReference type="ARBA" id="ARBA00006247"/>
    </source>
</evidence>
<dbReference type="PANTHER" id="PTHR43808:SF8">
    <property type="entry name" value="PEPTIDASE M20 DIMERISATION DOMAIN-CONTAINING PROTEIN"/>
    <property type="match status" value="1"/>
</dbReference>
<accession>A0ABS2P8A2</accession>
<proteinExistence type="inferred from homology"/>
<dbReference type="GO" id="GO:0009014">
    <property type="term" value="F:succinyl-diaminopimelate desuccinylase activity"/>
    <property type="evidence" value="ECO:0007669"/>
    <property type="project" value="UniProtKB-EC"/>
</dbReference>
<dbReference type="NCBIfam" id="NF006365">
    <property type="entry name" value="PRK08588.1"/>
    <property type="match status" value="1"/>
</dbReference>
<evidence type="ECO:0000256" key="6">
    <source>
        <dbReference type="ARBA" id="ARBA00016853"/>
    </source>
</evidence>
<keyword evidence="17" id="KW-1185">Reference proteome</keyword>
<keyword evidence="11" id="KW-0220">Diaminopimelate biosynthesis</keyword>
<dbReference type="CDD" id="cd08659">
    <property type="entry name" value="M20_ArgE_DapE-like"/>
    <property type="match status" value="1"/>
</dbReference>
<dbReference type="PROSITE" id="PS00758">
    <property type="entry name" value="ARGE_DAPE_CPG2_1"/>
    <property type="match status" value="1"/>
</dbReference>
<dbReference type="InterPro" id="IPR010182">
    <property type="entry name" value="ArgE/DapE"/>
</dbReference>
<dbReference type="InterPro" id="IPR011650">
    <property type="entry name" value="Peptidase_M20_dimer"/>
</dbReference>
<comment type="pathway">
    <text evidence="3">Amino-acid biosynthesis; L-lysine biosynthesis via DAP pathway; LL-2,6-diaminopimelate from (S)-tetrahydrodipicolinate (succinylase route): step 3/3.</text>
</comment>
<dbReference type="SUPFAM" id="SSF55031">
    <property type="entry name" value="Bacterial exopeptidase dimerisation domain"/>
    <property type="match status" value="1"/>
</dbReference>
<dbReference type="InterPro" id="IPR001261">
    <property type="entry name" value="ArgE/DapE_CS"/>
</dbReference>
<dbReference type="RefSeq" id="WP_204695500.1">
    <property type="nucleotide sequence ID" value="NZ_JAFBEC010000001.1"/>
</dbReference>
<comment type="cofactor">
    <cofactor evidence="1">
        <name>Co(2+)</name>
        <dbReference type="ChEBI" id="CHEBI:48828"/>
    </cofactor>
</comment>
<comment type="caution">
    <text evidence="16">The sequence shown here is derived from an EMBL/GenBank/DDBJ whole genome shotgun (WGS) entry which is preliminary data.</text>
</comment>
<dbReference type="EC" id="3.5.1.18" evidence="5"/>
<evidence type="ECO:0000313" key="16">
    <source>
        <dbReference type="EMBL" id="MBM7631351.1"/>
    </source>
</evidence>
<dbReference type="EMBL" id="JAFBEC010000001">
    <property type="protein sequence ID" value="MBM7631351.1"/>
    <property type="molecule type" value="Genomic_DNA"/>
</dbReference>
<comment type="similarity">
    <text evidence="4">Belongs to the peptidase M20A family.</text>
</comment>
<comment type="catalytic activity">
    <reaction evidence="14">
        <text>N-succinyl-(2S,6S)-2,6-diaminopimelate + H2O = (2S,6S)-2,6-diaminopimelate + succinate</text>
        <dbReference type="Rhea" id="RHEA:22608"/>
        <dbReference type="ChEBI" id="CHEBI:15377"/>
        <dbReference type="ChEBI" id="CHEBI:30031"/>
        <dbReference type="ChEBI" id="CHEBI:57609"/>
        <dbReference type="ChEBI" id="CHEBI:58087"/>
        <dbReference type="EC" id="3.5.1.18"/>
    </reaction>
</comment>
<evidence type="ECO:0000256" key="9">
    <source>
        <dbReference type="ARBA" id="ARBA00022801"/>
    </source>
</evidence>
<evidence type="ECO:0000256" key="8">
    <source>
        <dbReference type="ARBA" id="ARBA00022723"/>
    </source>
</evidence>
<evidence type="ECO:0000256" key="5">
    <source>
        <dbReference type="ARBA" id="ARBA00011921"/>
    </source>
</evidence>
<dbReference type="NCBIfam" id="TIGR01910">
    <property type="entry name" value="DapE-ArgE"/>
    <property type="match status" value="1"/>
</dbReference>
<evidence type="ECO:0000256" key="7">
    <source>
        <dbReference type="ARBA" id="ARBA00022605"/>
    </source>
</evidence>
<evidence type="ECO:0000256" key="11">
    <source>
        <dbReference type="ARBA" id="ARBA00022915"/>
    </source>
</evidence>
<dbReference type="Pfam" id="PF07687">
    <property type="entry name" value="M20_dimer"/>
    <property type="match status" value="1"/>
</dbReference>
<evidence type="ECO:0000313" key="17">
    <source>
        <dbReference type="Proteomes" id="UP000741863"/>
    </source>
</evidence>
<keyword evidence="8" id="KW-0479">Metal-binding</keyword>
<reference evidence="16 17" key="1">
    <citation type="submission" date="2021-01" db="EMBL/GenBank/DDBJ databases">
        <title>Genomic Encyclopedia of Type Strains, Phase IV (KMG-IV): sequencing the most valuable type-strain genomes for metagenomic binning, comparative biology and taxonomic classification.</title>
        <authorList>
            <person name="Goeker M."/>
        </authorList>
    </citation>
    <scope>NUCLEOTIDE SEQUENCE [LARGE SCALE GENOMIC DNA]</scope>
    <source>
        <strain evidence="16 17">DSM 25540</strain>
    </source>
</reference>
<dbReference type="InterPro" id="IPR002933">
    <property type="entry name" value="Peptidase_M20"/>
</dbReference>
<evidence type="ECO:0000256" key="2">
    <source>
        <dbReference type="ARBA" id="ARBA00001947"/>
    </source>
</evidence>
<dbReference type="PANTHER" id="PTHR43808">
    <property type="entry name" value="ACETYLORNITHINE DEACETYLASE"/>
    <property type="match status" value="1"/>
</dbReference>
<dbReference type="Proteomes" id="UP000741863">
    <property type="component" value="Unassembled WGS sequence"/>
</dbReference>
<evidence type="ECO:0000256" key="3">
    <source>
        <dbReference type="ARBA" id="ARBA00005130"/>
    </source>
</evidence>
<gene>
    <name evidence="16" type="ORF">JOD17_000442</name>
</gene>
<comment type="cofactor">
    <cofactor evidence="2">
        <name>Zn(2+)</name>
        <dbReference type="ChEBI" id="CHEBI:29105"/>
    </cofactor>
</comment>
<evidence type="ECO:0000256" key="10">
    <source>
        <dbReference type="ARBA" id="ARBA00022833"/>
    </source>
</evidence>
<keyword evidence="12" id="KW-0457">Lysine biosynthesis</keyword>
<keyword evidence="9 16" id="KW-0378">Hydrolase</keyword>
<evidence type="ECO:0000256" key="1">
    <source>
        <dbReference type="ARBA" id="ARBA00001941"/>
    </source>
</evidence>
<organism evidence="16 17">
    <name type="scientific">Geomicrobium sediminis</name>
    <dbReference type="NCBI Taxonomy" id="1347788"/>
    <lineage>
        <taxon>Bacteria</taxon>
        <taxon>Bacillati</taxon>
        <taxon>Bacillota</taxon>
        <taxon>Bacilli</taxon>
        <taxon>Bacillales</taxon>
        <taxon>Geomicrobium</taxon>
    </lineage>
</organism>
<dbReference type="Gene3D" id="3.40.630.10">
    <property type="entry name" value="Zn peptidases"/>
    <property type="match status" value="1"/>
</dbReference>
<feature type="domain" description="Peptidase M20 dimerisation" evidence="15">
    <location>
        <begin position="175"/>
        <end position="278"/>
    </location>
</feature>
<dbReference type="SUPFAM" id="SSF53187">
    <property type="entry name" value="Zn-dependent exopeptidases"/>
    <property type="match status" value="1"/>
</dbReference>
<dbReference type="Pfam" id="PF01546">
    <property type="entry name" value="Peptidase_M20"/>
    <property type="match status" value="1"/>
</dbReference>
<keyword evidence="13" id="KW-0170">Cobalt</keyword>
<name>A0ABS2P8A2_9BACL</name>
<sequence length="389" mass="42657">MINDSIAIQALKEVLEMDTSNPPGNEELVANKLQFIFTEYGIETTAIAHSAGRTNLIATLPGDGSTDEVIGLSGHMDVVPPGDVPWDSLPFDPVEVDGKIYARGACDMKSGLMAAVAVLCRIKHEGIKLPFDLKLFASIGEERGAIGAKQLTEEGYTDCLSAMIITEPTNGRVITSHKGALWLRITTHGKTAHGSKPERGVNALMHLISIVNELQRALRFDANDEKLGRPSFSFNVMNSGKNTNMVPDQSSVEIDIRTLPGQSHASIVQDIKNHIQHVRAQHPELQASVEVINDLPPLETDDHHQFVEFACEHLNSRTFGMSGYTDGSRYQMGTSDYPIIVWSGIEGSTAHQPNEVVYIDHYTKTIEQLQSLLMAYKPSEDSSTVRKKA</sequence>
<dbReference type="Gene3D" id="3.30.70.360">
    <property type="match status" value="1"/>
</dbReference>